<evidence type="ECO:0000256" key="1">
    <source>
        <dbReference type="ARBA" id="ARBA00001971"/>
    </source>
</evidence>
<evidence type="ECO:0000256" key="3">
    <source>
        <dbReference type="ARBA" id="ARBA00022617"/>
    </source>
</evidence>
<dbReference type="PANTHER" id="PTHR24287:SF1">
    <property type="entry name" value="P450, PUTATIVE (EUROFUNG)-RELATED"/>
    <property type="match status" value="1"/>
</dbReference>
<dbReference type="InterPro" id="IPR017972">
    <property type="entry name" value="Cyt_P450_CS"/>
</dbReference>
<evidence type="ECO:0000313" key="10">
    <source>
        <dbReference type="EMBL" id="ORY17101.1"/>
    </source>
</evidence>
<dbReference type="InterPro" id="IPR047146">
    <property type="entry name" value="Cyt_P450_E_CYP52_fungi"/>
</dbReference>
<comment type="cofactor">
    <cofactor evidence="1 8">
        <name>heme</name>
        <dbReference type="ChEBI" id="CHEBI:30413"/>
    </cofactor>
</comment>
<accession>A0A1Y2A3K6</accession>
<keyword evidence="6 8" id="KW-0408">Iron</keyword>
<comment type="caution">
    <text evidence="10">The sequence shown here is derived from an EMBL/GenBank/DDBJ whole genome shotgun (WGS) entry which is preliminary data.</text>
</comment>
<dbReference type="CDD" id="cd11063">
    <property type="entry name" value="CYP52"/>
    <property type="match status" value="1"/>
</dbReference>
<dbReference type="PRINTS" id="PR00464">
    <property type="entry name" value="EP450II"/>
</dbReference>
<dbReference type="InterPro" id="IPR002402">
    <property type="entry name" value="Cyt_P450_E_grp-II"/>
</dbReference>
<dbReference type="PROSITE" id="PS00086">
    <property type="entry name" value="CYTOCHROME_P450"/>
    <property type="match status" value="1"/>
</dbReference>
<dbReference type="InterPro" id="IPR001128">
    <property type="entry name" value="Cyt_P450"/>
</dbReference>
<dbReference type="Gene3D" id="1.10.630.10">
    <property type="entry name" value="Cytochrome P450"/>
    <property type="match status" value="1"/>
</dbReference>
<dbReference type="PRINTS" id="PR00385">
    <property type="entry name" value="P450"/>
</dbReference>
<dbReference type="Proteomes" id="UP000193144">
    <property type="component" value="Unassembled WGS sequence"/>
</dbReference>
<dbReference type="PRINTS" id="PR01239">
    <property type="entry name" value="EP450IICYP52"/>
</dbReference>
<evidence type="ECO:0000256" key="4">
    <source>
        <dbReference type="ARBA" id="ARBA00022723"/>
    </source>
</evidence>
<dbReference type="GO" id="GO:0005506">
    <property type="term" value="F:iron ion binding"/>
    <property type="evidence" value="ECO:0007669"/>
    <property type="project" value="InterPro"/>
</dbReference>
<dbReference type="Pfam" id="PF00067">
    <property type="entry name" value="p450"/>
    <property type="match status" value="1"/>
</dbReference>
<comment type="similarity">
    <text evidence="2 9">Belongs to the cytochrome P450 family.</text>
</comment>
<evidence type="ECO:0000256" key="9">
    <source>
        <dbReference type="RuleBase" id="RU000461"/>
    </source>
</evidence>
<dbReference type="STRING" id="1231657.A0A1Y2A3K6"/>
<evidence type="ECO:0000313" key="11">
    <source>
        <dbReference type="Proteomes" id="UP000193144"/>
    </source>
</evidence>
<dbReference type="InterPro" id="IPR002974">
    <property type="entry name" value="Cyt_P450_E_CYP52_ascomycetes"/>
</dbReference>
<dbReference type="OrthoDB" id="1470350at2759"/>
<evidence type="ECO:0000256" key="7">
    <source>
        <dbReference type="ARBA" id="ARBA00023033"/>
    </source>
</evidence>
<dbReference type="PANTHER" id="PTHR24287">
    <property type="entry name" value="P450, PUTATIVE (EUROFUNG)-RELATED"/>
    <property type="match status" value="1"/>
</dbReference>
<proteinExistence type="inferred from homology"/>
<reference evidence="10 11" key="1">
    <citation type="submission" date="2016-07" db="EMBL/GenBank/DDBJ databases">
        <title>Pervasive Adenine N6-methylation of Active Genes in Fungi.</title>
        <authorList>
            <consortium name="DOE Joint Genome Institute"/>
            <person name="Mondo S.J."/>
            <person name="Dannebaum R.O."/>
            <person name="Kuo R.C."/>
            <person name="Labutti K."/>
            <person name="Haridas S."/>
            <person name="Kuo A."/>
            <person name="Salamov A."/>
            <person name="Ahrendt S.R."/>
            <person name="Lipzen A."/>
            <person name="Sullivan W."/>
            <person name="Andreopoulos W.B."/>
            <person name="Clum A."/>
            <person name="Lindquist E."/>
            <person name="Daum C."/>
            <person name="Ramamoorthy G.K."/>
            <person name="Gryganskyi A."/>
            <person name="Culley D."/>
            <person name="Magnuson J.K."/>
            <person name="James T.Y."/>
            <person name="O'Malley M.A."/>
            <person name="Stajich J.E."/>
            <person name="Spatafora J.W."/>
            <person name="Visel A."/>
            <person name="Grigoriev I.V."/>
        </authorList>
    </citation>
    <scope>NUCLEOTIDE SEQUENCE [LARGE SCALE GENOMIC DNA]</scope>
    <source>
        <strain evidence="10 11">CBS 115471</strain>
    </source>
</reference>
<organism evidence="10 11">
    <name type="scientific">Clohesyomyces aquaticus</name>
    <dbReference type="NCBI Taxonomy" id="1231657"/>
    <lineage>
        <taxon>Eukaryota</taxon>
        <taxon>Fungi</taxon>
        <taxon>Dikarya</taxon>
        <taxon>Ascomycota</taxon>
        <taxon>Pezizomycotina</taxon>
        <taxon>Dothideomycetes</taxon>
        <taxon>Pleosporomycetidae</taxon>
        <taxon>Pleosporales</taxon>
        <taxon>Lindgomycetaceae</taxon>
        <taxon>Clohesyomyces</taxon>
    </lineage>
</organism>
<dbReference type="AlphaFoldDB" id="A0A1Y2A3K6"/>
<keyword evidence="4 8" id="KW-0479">Metal-binding</keyword>
<gene>
    <name evidence="10" type="ORF">BCR34DRAFT_506267</name>
</gene>
<protein>
    <submittedName>
        <fullName evidence="10">Putative cytochrome P450 alkane hydroxylase</fullName>
    </submittedName>
</protein>
<sequence>MAQHTIILLAAAGVVYLILRNICTRIYYARLAHHHGCKPARLLPQGERVLGLSLFKEQMKASMEARLLPLMVQRHRDNGNTFKGSIMGREFITTIEPENIKAVLSTNFKDYKLGREDALGPLLGRGIFTSDGARWEHSRALLRPSFTRDQISDLDLLETHVSHLLALIPRDGATVDLQPLFFRLTIDSATHFLFGESVGSLLDTDNKVGKAFATQFNFAQSEVVKRHRLGPMRRFYRNKQFDEACEFIRAYTGGFVDKALAYNATFKSIQDLEKNPTSEKERYVFLQELAKQTIDKNTLTDEILSILMAGRDTTACLLSNTFHALARHPEVWMKLKGEVAHLDGRTPGYEELRQMKYLKYIMNESLRLYPVVAGNSRVAVRPTVLPVGGGADGRSPVLVRLGQPVSFFAYALHRRTDLFGPDADEFKPERWETLRPGWTCTPFSGGPRVCLGQQFALTEAGYTIVRIVQAVGGKLESRDEHDWAEKMGLATCSFYGVKVGFVEG</sequence>
<dbReference type="GO" id="GO:0016712">
    <property type="term" value="F:oxidoreductase activity, acting on paired donors, with incorporation or reduction of molecular oxygen, reduced flavin or flavoprotein as one donor, and incorporation of one atom of oxygen"/>
    <property type="evidence" value="ECO:0007669"/>
    <property type="project" value="InterPro"/>
</dbReference>
<evidence type="ECO:0000256" key="5">
    <source>
        <dbReference type="ARBA" id="ARBA00023002"/>
    </source>
</evidence>
<dbReference type="SUPFAM" id="SSF48264">
    <property type="entry name" value="Cytochrome P450"/>
    <property type="match status" value="1"/>
</dbReference>
<keyword evidence="3 8" id="KW-0349">Heme</keyword>
<dbReference type="InterPro" id="IPR036396">
    <property type="entry name" value="Cyt_P450_sf"/>
</dbReference>
<evidence type="ECO:0000256" key="6">
    <source>
        <dbReference type="ARBA" id="ARBA00023004"/>
    </source>
</evidence>
<dbReference type="EMBL" id="MCFA01000014">
    <property type="protein sequence ID" value="ORY17101.1"/>
    <property type="molecule type" value="Genomic_DNA"/>
</dbReference>
<keyword evidence="5 9" id="KW-0560">Oxidoreductase</keyword>
<keyword evidence="7 9" id="KW-0503">Monooxygenase</keyword>
<feature type="binding site" description="axial binding residue" evidence="8">
    <location>
        <position position="450"/>
    </location>
    <ligand>
        <name>heme</name>
        <dbReference type="ChEBI" id="CHEBI:30413"/>
    </ligand>
    <ligandPart>
        <name>Fe</name>
        <dbReference type="ChEBI" id="CHEBI:18248"/>
    </ligandPart>
</feature>
<name>A0A1Y2A3K6_9PLEO</name>
<evidence type="ECO:0000256" key="2">
    <source>
        <dbReference type="ARBA" id="ARBA00010617"/>
    </source>
</evidence>
<evidence type="ECO:0000256" key="8">
    <source>
        <dbReference type="PIRSR" id="PIRSR602402-1"/>
    </source>
</evidence>
<dbReference type="GO" id="GO:0020037">
    <property type="term" value="F:heme binding"/>
    <property type="evidence" value="ECO:0007669"/>
    <property type="project" value="InterPro"/>
</dbReference>
<keyword evidence="11" id="KW-1185">Reference proteome</keyword>